<gene>
    <name evidence="2" type="ORF">JYT19_00945</name>
</gene>
<reference evidence="2" key="1">
    <citation type="submission" date="2021-02" db="EMBL/GenBank/DDBJ databases">
        <title>Activity-based single-cell genomes from oceanic crustal fluid captures similar information to metagenomic and metatranscriptomic surveys with orders of magnitude less sampling.</title>
        <authorList>
            <person name="D'Angelo T.S."/>
            <person name="Orcutt B.N."/>
        </authorList>
    </citation>
    <scope>NUCLEOTIDE SEQUENCE [LARGE SCALE GENOMIC DNA]</scope>
    <source>
        <strain evidence="2">AH-315-E05</strain>
    </source>
</reference>
<sequence length="123" mass="13694">MSAVAKTRLTEIVIGSRPPKRFKVPAEETKGILLILDKYRVDDEEDTISAEEVFKRLYAKTSKAATLIRGYRTRDSLTQAQLAKKLGTSQSALGAIETGERPISKAMAKKLAKLFDADYRSFL</sequence>
<dbReference type="PROSITE" id="PS50943">
    <property type="entry name" value="HTH_CROC1"/>
    <property type="match status" value="1"/>
</dbReference>
<dbReference type="CDD" id="cd00093">
    <property type="entry name" value="HTH_XRE"/>
    <property type="match status" value="1"/>
</dbReference>
<feature type="domain" description="HTH cro/C1-type" evidence="1">
    <location>
        <begin position="68"/>
        <end position="122"/>
    </location>
</feature>
<dbReference type="SUPFAM" id="SSF47413">
    <property type="entry name" value="lambda repressor-like DNA-binding domains"/>
    <property type="match status" value="1"/>
</dbReference>
<dbReference type="EMBL" id="JAFITA010000013">
    <property type="protein sequence ID" value="MBN4077457.1"/>
    <property type="molecule type" value="Genomic_DNA"/>
</dbReference>
<dbReference type="Pfam" id="PF01381">
    <property type="entry name" value="HTH_3"/>
    <property type="match status" value="1"/>
</dbReference>
<accession>A0ABS3B0T5</accession>
<dbReference type="SMART" id="SM00530">
    <property type="entry name" value="HTH_XRE"/>
    <property type="match status" value="1"/>
</dbReference>
<dbReference type="InterPro" id="IPR001387">
    <property type="entry name" value="Cro/C1-type_HTH"/>
</dbReference>
<organism evidence="2 3">
    <name type="scientific">Sulfobacillus acidophilus</name>
    <dbReference type="NCBI Taxonomy" id="53633"/>
    <lineage>
        <taxon>Bacteria</taxon>
        <taxon>Bacillati</taxon>
        <taxon>Bacillota</taxon>
        <taxon>Clostridia</taxon>
        <taxon>Eubacteriales</taxon>
        <taxon>Clostridiales Family XVII. Incertae Sedis</taxon>
        <taxon>Sulfobacillus</taxon>
    </lineage>
</organism>
<evidence type="ECO:0000313" key="3">
    <source>
        <dbReference type="Proteomes" id="UP000765003"/>
    </source>
</evidence>
<name>A0ABS3B0T5_9FIRM</name>
<dbReference type="InterPro" id="IPR010982">
    <property type="entry name" value="Lambda_DNA-bd_dom_sf"/>
</dbReference>
<proteinExistence type="predicted"/>
<dbReference type="Gene3D" id="1.10.260.40">
    <property type="entry name" value="lambda repressor-like DNA-binding domains"/>
    <property type="match status" value="1"/>
</dbReference>
<evidence type="ECO:0000259" key="1">
    <source>
        <dbReference type="PROSITE" id="PS50943"/>
    </source>
</evidence>
<evidence type="ECO:0000313" key="2">
    <source>
        <dbReference type="EMBL" id="MBN4077457.1"/>
    </source>
</evidence>
<comment type="caution">
    <text evidence="2">The sequence shown here is derived from an EMBL/GenBank/DDBJ whole genome shotgun (WGS) entry which is preliminary data.</text>
</comment>
<protein>
    <submittedName>
        <fullName evidence="2">Helix-turn-helix transcriptional regulator</fullName>
    </submittedName>
</protein>
<keyword evidence="3" id="KW-1185">Reference proteome</keyword>
<dbReference type="Proteomes" id="UP000765003">
    <property type="component" value="Unassembled WGS sequence"/>
</dbReference>